<name>A0ABX2FK40_9BACT</name>
<proteinExistence type="predicted"/>
<evidence type="ECO:0000313" key="3">
    <source>
        <dbReference type="Proteomes" id="UP000779507"/>
    </source>
</evidence>
<gene>
    <name evidence="2" type="ORF">HNP98_000291</name>
</gene>
<dbReference type="Proteomes" id="UP000779507">
    <property type="component" value="Unassembled WGS sequence"/>
</dbReference>
<organism evidence="2 3">
    <name type="scientific">Hymenobacter caeli</name>
    <dbReference type="NCBI Taxonomy" id="2735894"/>
    <lineage>
        <taxon>Bacteria</taxon>
        <taxon>Pseudomonadati</taxon>
        <taxon>Bacteroidota</taxon>
        <taxon>Cytophagia</taxon>
        <taxon>Cytophagales</taxon>
        <taxon>Hymenobacteraceae</taxon>
        <taxon>Hymenobacter</taxon>
    </lineage>
</organism>
<dbReference type="EMBL" id="JABSNP010000001">
    <property type="protein sequence ID" value="NRT17488.1"/>
    <property type="molecule type" value="Genomic_DNA"/>
</dbReference>
<accession>A0ABX2FK40</accession>
<evidence type="ECO:0000313" key="2">
    <source>
        <dbReference type="EMBL" id="NRT17488.1"/>
    </source>
</evidence>
<feature type="domain" description="DUF7660" evidence="1">
    <location>
        <begin position="17"/>
        <end position="94"/>
    </location>
</feature>
<dbReference type="Pfam" id="PF24693">
    <property type="entry name" value="DUF7660"/>
    <property type="match status" value="1"/>
</dbReference>
<keyword evidence="3" id="KW-1185">Reference proteome</keyword>
<dbReference type="RefSeq" id="WP_173808263.1">
    <property type="nucleotide sequence ID" value="NZ_JABSNP010000001.1"/>
</dbReference>
<sequence>MKLANEHDPLGTSAIQSRQGFAHFLNHLLVAYQSNGKDWENQKLGDFLEALAAYATDIDGYYRNISSADELVVNADVASWRVFADMLRGATIYE</sequence>
<protein>
    <recommendedName>
        <fullName evidence="1">DUF7660 domain-containing protein</fullName>
    </recommendedName>
</protein>
<reference evidence="2 3" key="1">
    <citation type="submission" date="2020-05" db="EMBL/GenBank/DDBJ databases">
        <title>Genomic Encyclopedia of Type Strains, Phase IV (KMG-V): Genome sequencing to study the core and pangenomes of soil and plant-associated prokaryotes.</title>
        <authorList>
            <person name="Whitman W."/>
        </authorList>
    </citation>
    <scope>NUCLEOTIDE SEQUENCE [LARGE SCALE GENOMIC DNA]</scope>
    <source>
        <strain evidence="2 3">9A</strain>
    </source>
</reference>
<evidence type="ECO:0000259" key="1">
    <source>
        <dbReference type="Pfam" id="PF24693"/>
    </source>
</evidence>
<comment type="caution">
    <text evidence="2">The sequence shown here is derived from an EMBL/GenBank/DDBJ whole genome shotgun (WGS) entry which is preliminary data.</text>
</comment>
<dbReference type="InterPro" id="IPR056077">
    <property type="entry name" value="DUF7660"/>
</dbReference>